<dbReference type="Proteomes" id="UP001463665">
    <property type="component" value="Chromosome"/>
</dbReference>
<dbReference type="CDD" id="cd08297">
    <property type="entry name" value="CAD3"/>
    <property type="match status" value="1"/>
</dbReference>
<dbReference type="EC" id="1.1.1.1" evidence="3"/>
<dbReference type="Gene3D" id="3.40.50.720">
    <property type="entry name" value="NAD(P)-binding Rossmann-like Domain"/>
    <property type="match status" value="1"/>
</dbReference>
<evidence type="ECO:0000256" key="5">
    <source>
        <dbReference type="ARBA" id="ARBA00022833"/>
    </source>
</evidence>
<dbReference type="InterPro" id="IPR036291">
    <property type="entry name" value="NAD(P)-bd_dom_sf"/>
</dbReference>
<evidence type="ECO:0000313" key="11">
    <source>
        <dbReference type="Proteomes" id="UP001463665"/>
    </source>
</evidence>
<dbReference type="RefSeq" id="WP_345766228.1">
    <property type="nucleotide sequence ID" value="NZ_CP154834.1"/>
</dbReference>
<evidence type="ECO:0000256" key="1">
    <source>
        <dbReference type="ARBA" id="ARBA00001947"/>
    </source>
</evidence>
<proteinExistence type="inferred from homology"/>
<dbReference type="Gene3D" id="3.90.180.10">
    <property type="entry name" value="Medium-chain alcohol dehydrogenases, catalytic domain"/>
    <property type="match status" value="1"/>
</dbReference>
<keyword evidence="11" id="KW-1185">Reference proteome</keyword>
<reference evidence="10 11" key="1">
    <citation type="submission" date="2024-04" db="EMBL/GenBank/DDBJ databases">
        <title>Genome sequencing and assembly of rice foliar adapted Chryseobacterium endophyticum OsEnb-ALM-A6.</title>
        <authorList>
            <person name="Kumar S."/>
            <person name="Javed M."/>
            <person name="Chouhan V."/>
            <person name="Charishma K."/>
            <person name="Patel A."/>
            <person name="Kumar M."/>
            <person name="Sahu K.P."/>
            <person name="Kumar A."/>
        </authorList>
    </citation>
    <scope>NUCLEOTIDE SEQUENCE [LARGE SCALE GENOMIC DNA]</scope>
    <source>
        <strain evidence="10 11">OsEnb-ALM-A6</strain>
    </source>
</reference>
<comment type="cofactor">
    <cofactor evidence="1 8">
        <name>Zn(2+)</name>
        <dbReference type="ChEBI" id="CHEBI:29105"/>
    </cofactor>
</comment>
<dbReference type="PANTHER" id="PTHR42940:SF8">
    <property type="entry name" value="VACUOLAR PROTEIN SORTING-ASSOCIATED PROTEIN 11"/>
    <property type="match status" value="1"/>
</dbReference>
<dbReference type="InterPro" id="IPR011032">
    <property type="entry name" value="GroES-like_sf"/>
</dbReference>
<dbReference type="GO" id="GO:0008270">
    <property type="term" value="F:zinc ion binding"/>
    <property type="evidence" value="ECO:0007669"/>
    <property type="project" value="InterPro"/>
</dbReference>
<dbReference type="NCBIfam" id="NF006940">
    <property type="entry name" value="PRK09422.1"/>
    <property type="match status" value="1"/>
</dbReference>
<dbReference type="PROSITE" id="PS00059">
    <property type="entry name" value="ADH_ZINC"/>
    <property type="match status" value="1"/>
</dbReference>
<dbReference type="EMBL" id="CP154834">
    <property type="protein sequence ID" value="XAO73893.1"/>
    <property type="molecule type" value="Genomic_DNA"/>
</dbReference>
<protein>
    <recommendedName>
        <fullName evidence="3">alcohol dehydrogenase</fullName>
        <ecNumber evidence="3">1.1.1.1</ecNumber>
    </recommendedName>
</protein>
<dbReference type="SUPFAM" id="SSF50129">
    <property type="entry name" value="GroES-like"/>
    <property type="match status" value="1"/>
</dbReference>
<evidence type="ECO:0000259" key="9">
    <source>
        <dbReference type="SMART" id="SM00829"/>
    </source>
</evidence>
<dbReference type="InterPro" id="IPR002328">
    <property type="entry name" value="ADH_Zn_CS"/>
</dbReference>
<feature type="domain" description="Enoyl reductase (ER)" evidence="9">
    <location>
        <begin position="15"/>
        <end position="333"/>
    </location>
</feature>
<evidence type="ECO:0000256" key="2">
    <source>
        <dbReference type="ARBA" id="ARBA00008072"/>
    </source>
</evidence>
<name>A0AAU6WNL6_9FLAO</name>
<dbReference type="SUPFAM" id="SSF51735">
    <property type="entry name" value="NAD(P)-binding Rossmann-fold domains"/>
    <property type="match status" value="1"/>
</dbReference>
<evidence type="ECO:0000313" key="10">
    <source>
        <dbReference type="EMBL" id="XAO73893.1"/>
    </source>
</evidence>
<comment type="similarity">
    <text evidence="2 8">Belongs to the zinc-containing alcohol dehydrogenase family.</text>
</comment>
<evidence type="ECO:0000256" key="7">
    <source>
        <dbReference type="ARBA" id="ARBA00023027"/>
    </source>
</evidence>
<dbReference type="Pfam" id="PF08240">
    <property type="entry name" value="ADH_N"/>
    <property type="match status" value="1"/>
</dbReference>
<gene>
    <name evidence="10" type="primary">adhP</name>
    <name evidence="10" type="ORF">AAFP95_19740</name>
</gene>
<dbReference type="InterPro" id="IPR013149">
    <property type="entry name" value="ADH-like_C"/>
</dbReference>
<keyword evidence="6 10" id="KW-0560">Oxidoreductase</keyword>
<dbReference type="Pfam" id="PF00107">
    <property type="entry name" value="ADH_zinc_N"/>
    <property type="match status" value="1"/>
</dbReference>
<dbReference type="SMART" id="SM00829">
    <property type="entry name" value="PKS_ER"/>
    <property type="match status" value="1"/>
</dbReference>
<evidence type="ECO:0000256" key="4">
    <source>
        <dbReference type="ARBA" id="ARBA00022723"/>
    </source>
</evidence>
<dbReference type="AlphaFoldDB" id="A0AAU6WNL6"/>
<keyword evidence="4 8" id="KW-0479">Metal-binding</keyword>
<evidence type="ECO:0000256" key="8">
    <source>
        <dbReference type="RuleBase" id="RU361277"/>
    </source>
</evidence>
<organism evidence="10 11">
    <name type="scientific">Chryseobacterium endophyticum</name>
    <dbReference type="NCBI Taxonomy" id="1854762"/>
    <lineage>
        <taxon>Bacteria</taxon>
        <taxon>Pseudomonadati</taxon>
        <taxon>Bacteroidota</taxon>
        <taxon>Flavobacteriia</taxon>
        <taxon>Flavobacteriales</taxon>
        <taxon>Weeksellaceae</taxon>
        <taxon>Chryseobacterium group</taxon>
        <taxon>Chryseobacterium</taxon>
    </lineage>
</organism>
<evidence type="ECO:0000256" key="3">
    <source>
        <dbReference type="ARBA" id="ARBA00013190"/>
    </source>
</evidence>
<keyword evidence="5 8" id="KW-0862">Zinc</keyword>
<dbReference type="PANTHER" id="PTHR42940">
    <property type="entry name" value="ALCOHOL DEHYDROGENASE 1-RELATED"/>
    <property type="match status" value="1"/>
</dbReference>
<dbReference type="InterPro" id="IPR013154">
    <property type="entry name" value="ADH-like_N"/>
</dbReference>
<dbReference type="GO" id="GO:0004022">
    <property type="term" value="F:alcohol dehydrogenase (NAD+) activity"/>
    <property type="evidence" value="ECO:0007669"/>
    <property type="project" value="UniProtKB-EC"/>
</dbReference>
<sequence>MIPKTMKAAVVQGYGQPLKIEEVPVREPGRYEVLVKVIACGVCHTDLHAVDGDWPAKPKMPLIPGHEGVGIVVACGPEAYVKEGDAVGVPWLYSACGCCDYCITGWETLCEAQKNGGYSVDGGFAEYVIADSRYVGHLKNNVNFLEIAPILCAGVTVYKGLKETETKPGEWVAISGIGGLGHVAVQYAKAMGMHVAAIDVADDKLELAKKLGADLVVNAKNTDPGEYLHKEVGGMHGALITAVSPIAFKQGIDVLRRKGTIALNGLPPGSFELPIFETVLKRITVRGSIVGTRKDLQEALDFANEGLVKATVTAAKLEDINDVFDKMKKGRSMEGLSWILPEAQNSDIIYGSANEISPSFFNFIKTYKTKVLKK</sequence>
<dbReference type="FunFam" id="3.40.50.720:FF:000039">
    <property type="entry name" value="Alcohol dehydrogenase AdhP"/>
    <property type="match status" value="1"/>
</dbReference>
<accession>A0AAU6WNL6</accession>
<keyword evidence="7" id="KW-0520">NAD</keyword>
<evidence type="ECO:0000256" key="6">
    <source>
        <dbReference type="ARBA" id="ARBA00023002"/>
    </source>
</evidence>
<dbReference type="FunFam" id="3.90.180.10:FF:000002">
    <property type="entry name" value="Alcohol dehydrogenase AdhP"/>
    <property type="match status" value="1"/>
</dbReference>
<dbReference type="InterPro" id="IPR020843">
    <property type="entry name" value="ER"/>
</dbReference>